<protein>
    <recommendedName>
        <fullName evidence="3">Retrotransposon Copia-like N-terminal domain-containing protein</fullName>
    </recommendedName>
</protein>
<comment type="caution">
    <text evidence="1">The sequence shown here is derived from an EMBL/GenBank/DDBJ whole genome shotgun (WGS) entry which is preliminary data.</text>
</comment>
<evidence type="ECO:0000313" key="2">
    <source>
        <dbReference type="Proteomes" id="UP001231189"/>
    </source>
</evidence>
<organism evidence="1 2">
    <name type="scientific">Lolium multiflorum</name>
    <name type="common">Italian ryegrass</name>
    <name type="synonym">Lolium perenne subsp. multiflorum</name>
    <dbReference type="NCBI Taxonomy" id="4521"/>
    <lineage>
        <taxon>Eukaryota</taxon>
        <taxon>Viridiplantae</taxon>
        <taxon>Streptophyta</taxon>
        <taxon>Embryophyta</taxon>
        <taxon>Tracheophyta</taxon>
        <taxon>Spermatophyta</taxon>
        <taxon>Magnoliopsida</taxon>
        <taxon>Liliopsida</taxon>
        <taxon>Poales</taxon>
        <taxon>Poaceae</taxon>
        <taxon>BOP clade</taxon>
        <taxon>Pooideae</taxon>
        <taxon>Poodae</taxon>
        <taxon>Poeae</taxon>
        <taxon>Poeae Chloroplast Group 2 (Poeae type)</taxon>
        <taxon>Loliodinae</taxon>
        <taxon>Loliinae</taxon>
        <taxon>Lolium</taxon>
    </lineage>
</organism>
<evidence type="ECO:0000313" key="1">
    <source>
        <dbReference type="EMBL" id="KAK1695898.1"/>
    </source>
</evidence>
<sequence length="180" mass="19247">MSSSSSFVPSSATQAGVVTEKLSGDNFPLWRAQVMPPLRERQLVGFLDGKVPQPAETHEIESTNTKGEKEKQIVPNPADASWVAQDQQVLGFLLSSLSRGVLTQVSALETMADVWVALTAMYSSQSRAQVMQIGGGQWWRLHLHRQSASVVEAATAIAAAMEAAEDAAMVAAVVADDPQV</sequence>
<proteinExistence type="predicted"/>
<accession>A0AAD8X3T4</accession>
<reference evidence="1" key="1">
    <citation type="submission" date="2023-07" db="EMBL/GenBank/DDBJ databases">
        <title>A chromosome-level genome assembly of Lolium multiflorum.</title>
        <authorList>
            <person name="Chen Y."/>
            <person name="Copetti D."/>
            <person name="Kolliker R."/>
            <person name="Studer B."/>
        </authorList>
    </citation>
    <scope>NUCLEOTIDE SEQUENCE</scope>
    <source>
        <strain evidence="1">02402/16</strain>
        <tissue evidence="1">Leaf</tissue>
    </source>
</reference>
<dbReference type="AlphaFoldDB" id="A0AAD8X3T4"/>
<dbReference type="PANTHER" id="PTHR47481">
    <property type="match status" value="1"/>
</dbReference>
<dbReference type="Pfam" id="PF14223">
    <property type="entry name" value="Retrotran_gag_2"/>
    <property type="match status" value="1"/>
</dbReference>
<dbReference type="EMBL" id="JAUUTY010000001">
    <property type="protein sequence ID" value="KAK1695898.1"/>
    <property type="molecule type" value="Genomic_DNA"/>
</dbReference>
<gene>
    <name evidence="1" type="ORF">QYE76_012595</name>
</gene>
<dbReference type="Proteomes" id="UP001231189">
    <property type="component" value="Unassembled WGS sequence"/>
</dbReference>
<dbReference type="PANTHER" id="PTHR47481:SF22">
    <property type="entry name" value="RETROTRANSPOSON GAG DOMAIN-CONTAINING PROTEIN"/>
    <property type="match status" value="1"/>
</dbReference>
<keyword evidence="2" id="KW-1185">Reference proteome</keyword>
<evidence type="ECO:0008006" key="3">
    <source>
        <dbReference type="Google" id="ProtNLM"/>
    </source>
</evidence>
<name>A0AAD8X3T4_LOLMU</name>